<sequence>MARVIHFPKTYRQTAFREPTLREILVSRGIEPTGEERRRKARERAARQRAAESLEKTHDFTPKQDRRRVPGIPRAPFDCAVDKSSSAAQYIRMSTDSQDLSPEIQTKAMSEYAIRNGFTIVETYLDAGRSGLTLEGRPAMKRLLGDVAEDQCPFAVLLVYDISRWGRFQDTDASAYYEYHCRMHGVQVRYVQELFPASNTPLGSLLKNLKRAMAAEYSRELGLKTRAGHRAALDEGFHLGSLPCLGIGRVAISKQRNSERPLAPNEHKAASREHVKWIRGPIDEVSLVRRIFHLYTTTEMSVYKLSQVLRNEGVTDSRGKLITPWMLYSLLSCEALIGNFVWGRESHGRRRAEGEPDFLRVRGCIEPIVSLDVWEAAKAKRAKRAGTIRSKQELLAFLGEQVSRNPKFTAFDLKSCNGPSWQTYVKHFGSFAAALACLGLQPAKLDSDDYAERRKARRLGRHFREVAEHTLRSNGVECVAPRRCGHLVIVNGEARVRIQVIWRALRYGRLQWSLRKVYREVFDYVLVVRLNRDDTPFDSILVARDEYFAFPLWFQDDTPGASFERKRTAQDVAATFARLGAFPPLIRSRAKAAALGLARQAAVRHVSADGN</sequence>
<dbReference type="Gene3D" id="3.40.50.1390">
    <property type="entry name" value="Resolvase, N-terminal catalytic domain"/>
    <property type="match status" value="1"/>
</dbReference>
<gene>
    <name evidence="3" type="ORF">HK415_12370</name>
</gene>
<dbReference type="GO" id="GO:0000150">
    <property type="term" value="F:DNA strand exchange activity"/>
    <property type="evidence" value="ECO:0007669"/>
    <property type="project" value="InterPro"/>
</dbReference>
<feature type="region of interest" description="Disordered" evidence="1">
    <location>
        <begin position="33"/>
        <end position="75"/>
    </location>
</feature>
<feature type="compositionally biased region" description="Basic and acidic residues" evidence="1">
    <location>
        <begin position="34"/>
        <end position="68"/>
    </location>
</feature>
<dbReference type="GO" id="GO:0003677">
    <property type="term" value="F:DNA binding"/>
    <property type="evidence" value="ECO:0007669"/>
    <property type="project" value="InterPro"/>
</dbReference>
<proteinExistence type="predicted"/>
<keyword evidence="4" id="KW-1185">Reference proteome</keyword>
<evidence type="ECO:0000313" key="3">
    <source>
        <dbReference type="EMBL" id="NNU43779.1"/>
    </source>
</evidence>
<dbReference type="SUPFAM" id="SSF53041">
    <property type="entry name" value="Resolvase-like"/>
    <property type="match status" value="1"/>
</dbReference>
<dbReference type="Pfam" id="PF07508">
    <property type="entry name" value="Recombinase"/>
    <property type="match status" value="1"/>
</dbReference>
<accession>A0A849KPP7</accession>
<name>A0A849KPP7_9BURK</name>
<dbReference type="CDD" id="cd00338">
    <property type="entry name" value="Ser_Recombinase"/>
    <property type="match status" value="1"/>
</dbReference>
<dbReference type="PROSITE" id="PS51736">
    <property type="entry name" value="RECOMBINASES_3"/>
    <property type="match status" value="1"/>
</dbReference>
<dbReference type="InterPro" id="IPR050639">
    <property type="entry name" value="SSR_resolvase"/>
</dbReference>
<dbReference type="InterPro" id="IPR011109">
    <property type="entry name" value="DNA_bind_recombinase_dom"/>
</dbReference>
<dbReference type="Proteomes" id="UP000552954">
    <property type="component" value="Unassembled WGS sequence"/>
</dbReference>
<dbReference type="EMBL" id="JABFCS010000001">
    <property type="protein sequence ID" value="NNU43779.1"/>
    <property type="molecule type" value="Genomic_DNA"/>
</dbReference>
<evidence type="ECO:0000259" key="2">
    <source>
        <dbReference type="PROSITE" id="PS51736"/>
    </source>
</evidence>
<feature type="domain" description="Resolvase/invertase-type recombinase catalytic" evidence="2">
    <location>
        <begin position="86"/>
        <end position="236"/>
    </location>
</feature>
<reference evidence="3 4" key="1">
    <citation type="submission" date="2020-05" db="EMBL/GenBank/DDBJ databases">
        <authorList>
            <person name="Khan S.A."/>
            <person name="Jeon C.O."/>
            <person name="Chun B.H."/>
        </authorList>
    </citation>
    <scope>NUCLEOTIDE SEQUENCE [LARGE SCALE GENOMIC DNA]</scope>
    <source>
        <strain evidence="3 4">B156</strain>
    </source>
</reference>
<dbReference type="InterPro" id="IPR006119">
    <property type="entry name" value="Resolv_N"/>
</dbReference>
<dbReference type="SMART" id="SM00857">
    <property type="entry name" value="Resolvase"/>
    <property type="match status" value="1"/>
</dbReference>
<reference evidence="3 4" key="2">
    <citation type="submission" date="2020-06" db="EMBL/GenBank/DDBJ databases">
        <title>Ramlibacter rhizophilus sp. nov., isolated from rhizosphere soil of national flower Mugunghwa from South Korea.</title>
        <authorList>
            <person name="Zheng-Fei Y."/>
            <person name="Huan T."/>
        </authorList>
    </citation>
    <scope>NUCLEOTIDE SEQUENCE [LARGE SCALE GENOMIC DNA]</scope>
    <source>
        <strain evidence="3 4">B156</strain>
    </source>
</reference>
<organism evidence="3 4">
    <name type="scientific">Ramlibacter montanisoli</name>
    <dbReference type="NCBI Taxonomy" id="2732512"/>
    <lineage>
        <taxon>Bacteria</taxon>
        <taxon>Pseudomonadati</taxon>
        <taxon>Pseudomonadota</taxon>
        <taxon>Betaproteobacteria</taxon>
        <taxon>Burkholderiales</taxon>
        <taxon>Comamonadaceae</taxon>
        <taxon>Ramlibacter</taxon>
    </lineage>
</organism>
<evidence type="ECO:0000313" key="4">
    <source>
        <dbReference type="Proteomes" id="UP000552954"/>
    </source>
</evidence>
<dbReference type="InterPro" id="IPR038109">
    <property type="entry name" value="DNA_bind_recomb_sf"/>
</dbReference>
<dbReference type="Pfam" id="PF00239">
    <property type="entry name" value="Resolvase"/>
    <property type="match status" value="1"/>
</dbReference>
<evidence type="ECO:0000256" key="1">
    <source>
        <dbReference type="SAM" id="MobiDB-lite"/>
    </source>
</evidence>
<dbReference type="PANTHER" id="PTHR30461">
    <property type="entry name" value="DNA-INVERTASE FROM LAMBDOID PROPHAGE"/>
    <property type="match status" value="1"/>
</dbReference>
<dbReference type="Gene3D" id="3.90.1750.20">
    <property type="entry name" value="Putative Large Serine Recombinase, Chain B, Domain 2"/>
    <property type="match status" value="1"/>
</dbReference>
<dbReference type="RefSeq" id="WP_171559636.1">
    <property type="nucleotide sequence ID" value="NZ_JABFCS010000001.1"/>
</dbReference>
<protein>
    <submittedName>
        <fullName evidence="3">Recombinase family protein</fullName>
    </submittedName>
</protein>
<dbReference type="AlphaFoldDB" id="A0A849KPP7"/>
<dbReference type="InterPro" id="IPR036162">
    <property type="entry name" value="Resolvase-like_N_sf"/>
</dbReference>
<comment type="caution">
    <text evidence="3">The sequence shown here is derived from an EMBL/GenBank/DDBJ whole genome shotgun (WGS) entry which is preliminary data.</text>
</comment>
<dbReference type="PANTHER" id="PTHR30461:SF23">
    <property type="entry name" value="DNA RECOMBINASE-RELATED"/>
    <property type="match status" value="1"/>
</dbReference>